<dbReference type="Proteomes" id="UP001321760">
    <property type="component" value="Unassembled WGS sequence"/>
</dbReference>
<dbReference type="AlphaFoldDB" id="A0AAV9G4W6"/>
<keyword evidence="3" id="KW-1185">Reference proteome</keyword>
<accession>A0AAV9G4W6</accession>
<gene>
    <name evidence="2" type="ORF">QBC34DRAFT_212291</name>
</gene>
<comment type="caution">
    <text evidence="2">The sequence shown here is derived from an EMBL/GenBank/DDBJ whole genome shotgun (WGS) entry which is preliminary data.</text>
</comment>
<dbReference type="EMBL" id="MU865995">
    <property type="protein sequence ID" value="KAK4443335.1"/>
    <property type="molecule type" value="Genomic_DNA"/>
</dbReference>
<sequence length="673" mass="77056">MGPDAAAPADQAFAVHIFVHHDPFLASVFLPDLFSEFPDTAWRIPQRIPFPPRPPPSQHEPARHIIPPAVAPREGLGRHVLQQPVPGSMTLDELSNLVERDLDISANFFAGFVVFPLDDFYFEPKHAWYDKLLPQSTTVAEARSYDVEAIPLEPGHTPTVHLVLETKAVALGRIVGTEFLSLELGNAFDTYGNGWDKLETFYNLFRMRRSESSHLHRALRSWRHAKFALPYLLRERHKRGLSGAAEVSDLDEQIKKYLQEEDFRRRISQHVGWWSSWLCQDDSKYGNSDILAAEEVENAVQWVWSRKHELVDAWKTSDRRDAMWNLVQKVYREKYPWIGERQQAVQGNQETAQQNQETAQQTPQEDVQSGDDAPVPDSVPTDELQPLVTTRPFRNAEGALQDTSTFTVSSGILLWGQILPMYHGSLQHEFTNNATHHQDPLPGGTIKQNVYTYRSAARNGKWKTRRYFSNWRARDGRDRPDQDHVGWVVCHEDVDPTDVIKRLEALNPEGGAISNGNVHVDKDVRYIGRYDWSWHWHSPVDKDFEKKFQSYAEEVIGPVPDASDSYEQTHVNLNKSGYFAAIEADKWDLDFLGALKRECENDPAPLVERTFQAGNQTFGTYLRMPMTEYEFGWLVFSGNKHAQHDADELIAIVYDGAYEVLEGLYHVVESEPM</sequence>
<reference evidence="2" key="2">
    <citation type="submission" date="2023-05" db="EMBL/GenBank/DDBJ databases">
        <authorList>
            <consortium name="Lawrence Berkeley National Laboratory"/>
            <person name="Steindorff A."/>
            <person name="Hensen N."/>
            <person name="Bonometti L."/>
            <person name="Westerberg I."/>
            <person name="Brannstrom I.O."/>
            <person name="Guillou S."/>
            <person name="Cros-Aarteil S."/>
            <person name="Calhoun S."/>
            <person name="Haridas S."/>
            <person name="Kuo A."/>
            <person name="Mondo S."/>
            <person name="Pangilinan J."/>
            <person name="Riley R."/>
            <person name="Labutti K."/>
            <person name="Andreopoulos B."/>
            <person name="Lipzen A."/>
            <person name="Chen C."/>
            <person name="Yanf M."/>
            <person name="Daum C."/>
            <person name="Ng V."/>
            <person name="Clum A."/>
            <person name="Ohm R."/>
            <person name="Martin F."/>
            <person name="Silar P."/>
            <person name="Natvig D."/>
            <person name="Lalanne C."/>
            <person name="Gautier V."/>
            <person name="Ament-Velasquez S.L."/>
            <person name="Kruys A."/>
            <person name="Hutchinson M.I."/>
            <person name="Powell A.J."/>
            <person name="Barry K."/>
            <person name="Miller A.N."/>
            <person name="Grigoriev I.V."/>
            <person name="Debuchy R."/>
            <person name="Gladieux P."/>
            <person name="Thoren M.H."/>
            <person name="Johannesson H."/>
        </authorList>
    </citation>
    <scope>NUCLEOTIDE SEQUENCE</scope>
    <source>
        <strain evidence="2">PSN243</strain>
    </source>
</reference>
<evidence type="ECO:0000313" key="2">
    <source>
        <dbReference type="EMBL" id="KAK4443335.1"/>
    </source>
</evidence>
<feature type="compositionally biased region" description="Low complexity" evidence="1">
    <location>
        <begin position="346"/>
        <end position="365"/>
    </location>
</feature>
<protein>
    <submittedName>
        <fullName evidence="2">Uncharacterized protein</fullName>
    </submittedName>
</protein>
<evidence type="ECO:0000313" key="3">
    <source>
        <dbReference type="Proteomes" id="UP001321760"/>
    </source>
</evidence>
<feature type="region of interest" description="Disordered" evidence="1">
    <location>
        <begin position="344"/>
        <end position="396"/>
    </location>
</feature>
<reference evidence="2" key="1">
    <citation type="journal article" date="2023" name="Mol. Phylogenet. Evol.">
        <title>Genome-scale phylogeny and comparative genomics of the fungal order Sordariales.</title>
        <authorList>
            <person name="Hensen N."/>
            <person name="Bonometti L."/>
            <person name="Westerberg I."/>
            <person name="Brannstrom I.O."/>
            <person name="Guillou S."/>
            <person name="Cros-Aarteil S."/>
            <person name="Calhoun S."/>
            <person name="Haridas S."/>
            <person name="Kuo A."/>
            <person name="Mondo S."/>
            <person name="Pangilinan J."/>
            <person name="Riley R."/>
            <person name="LaButti K."/>
            <person name="Andreopoulos B."/>
            <person name="Lipzen A."/>
            <person name="Chen C."/>
            <person name="Yan M."/>
            <person name="Daum C."/>
            <person name="Ng V."/>
            <person name="Clum A."/>
            <person name="Steindorff A."/>
            <person name="Ohm R.A."/>
            <person name="Martin F."/>
            <person name="Silar P."/>
            <person name="Natvig D.O."/>
            <person name="Lalanne C."/>
            <person name="Gautier V."/>
            <person name="Ament-Velasquez S.L."/>
            <person name="Kruys A."/>
            <person name="Hutchinson M.I."/>
            <person name="Powell A.J."/>
            <person name="Barry K."/>
            <person name="Miller A.N."/>
            <person name="Grigoriev I.V."/>
            <person name="Debuchy R."/>
            <person name="Gladieux P."/>
            <person name="Hiltunen Thoren M."/>
            <person name="Johannesson H."/>
        </authorList>
    </citation>
    <scope>NUCLEOTIDE SEQUENCE</scope>
    <source>
        <strain evidence="2">PSN243</strain>
    </source>
</reference>
<name>A0AAV9G4W6_9PEZI</name>
<organism evidence="2 3">
    <name type="scientific">Podospora aff. communis PSN243</name>
    <dbReference type="NCBI Taxonomy" id="3040156"/>
    <lineage>
        <taxon>Eukaryota</taxon>
        <taxon>Fungi</taxon>
        <taxon>Dikarya</taxon>
        <taxon>Ascomycota</taxon>
        <taxon>Pezizomycotina</taxon>
        <taxon>Sordariomycetes</taxon>
        <taxon>Sordariomycetidae</taxon>
        <taxon>Sordariales</taxon>
        <taxon>Podosporaceae</taxon>
        <taxon>Podospora</taxon>
    </lineage>
</organism>
<evidence type="ECO:0000256" key="1">
    <source>
        <dbReference type="SAM" id="MobiDB-lite"/>
    </source>
</evidence>
<proteinExistence type="predicted"/>